<dbReference type="Proteomes" id="UP000676194">
    <property type="component" value="Chromosome"/>
</dbReference>
<proteinExistence type="predicted"/>
<accession>A0A8E6B793</accession>
<dbReference type="NCBIfam" id="NF012211">
    <property type="entry name" value="tand_rpt_95"/>
    <property type="match status" value="4"/>
</dbReference>
<dbReference type="AlphaFoldDB" id="A0A8E6B793"/>
<reference evidence="1" key="1">
    <citation type="submission" date="2021-05" db="EMBL/GenBank/DDBJ databases">
        <title>Complete genome sequence of the cellulolytic planctomycete Telmatocola sphagniphila SP2T and characterization of the first cellulase from planctomycetes.</title>
        <authorList>
            <person name="Rakitin A.L."/>
            <person name="Beletsky A.V."/>
            <person name="Naumoff D.G."/>
            <person name="Kulichevskaya I.S."/>
            <person name="Mardanov A.V."/>
            <person name="Ravin N.V."/>
            <person name="Dedysh S.N."/>
        </authorList>
    </citation>
    <scope>NUCLEOTIDE SEQUENCE</scope>
    <source>
        <strain evidence="1">SP2T</strain>
    </source>
</reference>
<dbReference type="Gene3D" id="2.60.40.3440">
    <property type="match status" value="1"/>
</dbReference>
<protein>
    <submittedName>
        <fullName evidence="1">Tandem-95 repeat protein</fullName>
    </submittedName>
</protein>
<gene>
    <name evidence="1" type="ORF">KIH39_04545</name>
</gene>
<evidence type="ECO:0000313" key="1">
    <source>
        <dbReference type="EMBL" id="QVL33192.1"/>
    </source>
</evidence>
<evidence type="ECO:0000313" key="2">
    <source>
        <dbReference type="Proteomes" id="UP000676194"/>
    </source>
</evidence>
<keyword evidence="2" id="KW-1185">Reference proteome</keyword>
<name>A0A8E6B793_9BACT</name>
<dbReference type="KEGG" id="tsph:KIH39_04545"/>
<dbReference type="EMBL" id="CP074694">
    <property type="protein sequence ID" value="QVL33192.1"/>
    <property type="molecule type" value="Genomic_DNA"/>
</dbReference>
<organism evidence="1 2">
    <name type="scientific">Telmatocola sphagniphila</name>
    <dbReference type="NCBI Taxonomy" id="1123043"/>
    <lineage>
        <taxon>Bacteria</taxon>
        <taxon>Pseudomonadati</taxon>
        <taxon>Planctomycetota</taxon>
        <taxon>Planctomycetia</taxon>
        <taxon>Gemmatales</taxon>
        <taxon>Gemmataceae</taxon>
    </lineage>
</organism>
<dbReference type="RefSeq" id="WP_213498082.1">
    <property type="nucleotide sequence ID" value="NZ_CP074694.1"/>
</dbReference>
<dbReference type="Gene3D" id="2.60.40.2810">
    <property type="match status" value="2"/>
</dbReference>
<dbReference type="Pfam" id="PF17963">
    <property type="entry name" value="Big_9"/>
    <property type="match status" value="4"/>
</dbReference>
<sequence length="583" mass="58319">MRKTPRSLFHFAPKLEPLESRTVLSGNVTALVLGNSLDVLGDSGNNFISIQGTAPNTVSINSTDGSTTINGQSGPVTLSGIKAGVFIILGNGDNNLEISGVDTSTEFWISTGTGNNTIGLANVYSGRSLNIASAGTGSNTIFADYCWGLENLFINSGAGSDKVAVLNSDYGPNSTVTTTGQNGTLSLTNDTFGANSSNSGFTNVLTNAQPIVNSSTASVAAGSSTTINVLANDQAVVGALNPSSVTIVQQPSEGTATVNSDGTITYAANSSATSATDTFTYTVADTLDNVSSAATVTISVAVKATPVAGAVTASVNAGGTVSINLSGNTTDTGGTLDLSSLAISTQPSHGTVKVNSDGTVDYTNDGTSNTSDSFQYTIKDTDGNISNAGTVTITVNQPPVANADTASVNVGSTVSINVLANDTDPQNSLVPGSVTVVQAPTNGTATANSDGTISYTPNTSTTATSDTFTYTVKDAAGLVSPPGTVTVTINQPPVANNDSASVAAGGTVSINVGSIDTDPQNSLNLASIAIVQAPTNGTATANSNGTISYTNTTTTATTDSFTYTIKDNAGLLSNVGTISITIT</sequence>